<evidence type="ECO:0000313" key="6">
    <source>
        <dbReference type="Proteomes" id="UP000231203"/>
    </source>
</evidence>
<evidence type="ECO:0000259" key="4">
    <source>
        <dbReference type="PROSITE" id="PS51898"/>
    </source>
</evidence>
<dbReference type="SUPFAM" id="SSF56349">
    <property type="entry name" value="DNA breaking-rejoining enzymes"/>
    <property type="match status" value="1"/>
</dbReference>
<organism evidence="5 6">
    <name type="scientific">Desulfobacter postgatei</name>
    <dbReference type="NCBI Taxonomy" id="2293"/>
    <lineage>
        <taxon>Bacteria</taxon>
        <taxon>Pseudomonadati</taxon>
        <taxon>Thermodesulfobacteriota</taxon>
        <taxon>Desulfobacteria</taxon>
        <taxon>Desulfobacterales</taxon>
        <taxon>Desulfobacteraceae</taxon>
        <taxon>Desulfobacter</taxon>
    </lineage>
</organism>
<protein>
    <recommendedName>
        <fullName evidence="4">Tyr recombinase domain-containing protein</fullName>
    </recommendedName>
</protein>
<dbReference type="GO" id="GO:0015074">
    <property type="term" value="P:DNA integration"/>
    <property type="evidence" value="ECO:0007669"/>
    <property type="project" value="InterPro"/>
</dbReference>
<dbReference type="InterPro" id="IPR013762">
    <property type="entry name" value="Integrase-like_cat_sf"/>
</dbReference>
<gene>
    <name evidence="5" type="ORF">CSA25_00150</name>
</gene>
<dbReference type="GO" id="GO:0006310">
    <property type="term" value="P:DNA recombination"/>
    <property type="evidence" value="ECO:0007669"/>
    <property type="project" value="UniProtKB-KW"/>
</dbReference>
<dbReference type="PANTHER" id="PTHR30349:SF64">
    <property type="entry name" value="PROPHAGE INTEGRASE INTD-RELATED"/>
    <property type="match status" value="1"/>
</dbReference>
<keyword evidence="3" id="KW-0233">DNA recombination</keyword>
<reference evidence="5 6" key="1">
    <citation type="submission" date="2017-10" db="EMBL/GenBank/DDBJ databases">
        <title>Novel microbial diversity and functional potential in the marine mammal oral microbiome.</title>
        <authorList>
            <person name="Dudek N.K."/>
            <person name="Sun C.L."/>
            <person name="Burstein D."/>
            <person name="Kantor R.S."/>
            <person name="Aliaga Goltsman D.S."/>
            <person name="Bik E.M."/>
            <person name="Thomas B.C."/>
            <person name="Banfield J.F."/>
            <person name="Relman D.A."/>
        </authorList>
    </citation>
    <scope>NUCLEOTIDE SEQUENCE [LARGE SCALE GENOMIC DNA]</scope>
    <source>
        <strain evidence="5">DOLJORAL78_47_202</strain>
    </source>
</reference>
<dbReference type="InterPro" id="IPR002104">
    <property type="entry name" value="Integrase_catalytic"/>
</dbReference>
<sequence>MERKVSASTQNQAFKALFFLYREVLGIEFSDFRNTIRAKQSKRISVVLTKEEIKELFGHLSGIHALMLKLIYASGIRLTECVLLRTKDLDCDNQTLIIRSEKGDKDRTTLFPELLHSPLKAALKNEYCQSGRRPHPSHSLAIQLLQDGYDVRNVQNLLGHKDLNSTIIYTHLLKRGAQRSLKSGGIFKRLNTHRLQSGGFKLAD</sequence>
<comment type="caution">
    <text evidence="5">The sequence shown here is derived from an EMBL/GenBank/DDBJ whole genome shotgun (WGS) entry which is preliminary data.</text>
</comment>
<dbReference type="InterPro" id="IPR011010">
    <property type="entry name" value="DNA_brk_join_enz"/>
</dbReference>
<dbReference type="AlphaFoldDB" id="A0A2G6MTS4"/>
<accession>A0A2G6MTS4</accession>
<dbReference type="InterPro" id="IPR050090">
    <property type="entry name" value="Tyrosine_recombinase_XerCD"/>
</dbReference>
<proteinExistence type="inferred from homology"/>
<dbReference type="EMBL" id="PDTI01000003">
    <property type="protein sequence ID" value="PIE63484.1"/>
    <property type="molecule type" value="Genomic_DNA"/>
</dbReference>
<evidence type="ECO:0000313" key="5">
    <source>
        <dbReference type="EMBL" id="PIE63484.1"/>
    </source>
</evidence>
<dbReference type="Gene3D" id="1.10.150.130">
    <property type="match status" value="1"/>
</dbReference>
<feature type="domain" description="Tyr recombinase" evidence="4">
    <location>
        <begin position="43"/>
        <end position="183"/>
    </location>
</feature>
<dbReference type="Pfam" id="PF00589">
    <property type="entry name" value="Phage_integrase"/>
    <property type="match status" value="2"/>
</dbReference>
<dbReference type="Gene3D" id="1.10.443.10">
    <property type="entry name" value="Intergrase catalytic core"/>
    <property type="match status" value="2"/>
</dbReference>
<dbReference type="GO" id="GO:0003677">
    <property type="term" value="F:DNA binding"/>
    <property type="evidence" value="ECO:0007669"/>
    <property type="project" value="UniProtKB-KW"/>
</dbReference>
<keyword evidence="2" id="KW-0238">DNA-binding</keyword>
<dbReference type="InterPro" id="IPR010998">
    <property type="entry name" value="Integrase_recombinase_N"/>
</dbReference>
<evidence type="ECO:0000256" key="2">
    <source>
        <dbReference type="ARBA" id="ARBA00023125"/>
    </source>
</evidence>
<comment type="similarity">
    <text evidence="1">Belongs to the 'phage' integrase family.</text>
</comment>
<dbReference type="PANTHER" id="PTHR30349">
    <property type="entry name" value="PHAGE INTEGRASE-RELATED"/>
    <property type="match status" value="1"/>
</dbReference>
<evidence type="ECO:0000256" key="3">
    <source>
        <dbReference type="ARBA" id="ARBA00023172"/>
    </source>
</evidence>
<dbReference type="PROSITE" id="PS51898">
    <property type="entry name" value="TYR_RECOMBINASE"/>
    <property type="match status" value="1"/>
</dbReference>
<dbReference type="Proteomes" id="UP000231203">
    <property type="component" value="Unassembled WGS sequence"/>
</dbReference>
<name>A0A2G6MTS4_9BACT</name>
<evidence type="ECO:0000256" key="1">
    <source>
        <dbReference type="ARBA" id="ARBA00008857"/>
    </source>
</evidence>